<dbReference type="Proteomes" id="UP001629432">
    <property type="component" value="Unassembled WGS sequence"/>
</dbReference>
<reference evidence="1 2" key="1">
    <citation type="journal article" date="2024" name="Chem. Sci.">
        <title>Discovery of megapolipeptins by genome mining of a Burkholderiales bacteria collection.</title>
        <authorList>
            <person name="Paulo B.S."/>
            <person name="Recchia M.J.J."/>
            <person name="Lee S."/>
            <person name="Fergusson C.H."/>
            <person name="Romanowski S.B."/>
            <person name="Hernandez A."/>
            <person name="Krull N."/>
            <person name="Liu D.Y."/>
            <person name="Cavanagh H."/>
            <person name="Bos A."/>
            <person name="Gray C.A."/>
            <person name="Murphy B.T."/>
            <person name="Linington R.G."/>
            <person name="Eustaquio A.S."/>
        </authorList>
    </citation>
    <scope>NUCLEOTIDE SEQUENCE [LARGE SCALE GENOMIC DNA]</scope>
    <source>
        <strain evidence="1 2">RL17-338-BIC-A</strain>
    </source>
</reference>
<dbReference type="EMBL" id="JAQQCF010000020">
    <property type="protein sequence ID" value="MFM0639374.1"/>
    <property type="molecule type" value="Genomic_DNA"/>
</dbReference>
<sequence>MNDRPSRVVLISGATRGTGLAVAKECLDHGGSLSLGARWSYCRTTLPWPNCW</sequence>
<name>A0ABW9DWQ0_9BURK</name>
<accession>A0ABW9DWQ0</accession>
<evidence type="ECO:0008006" key="3">
    <source>
        <dbReference type="Google" id="ProtNLM"/>
    </source>
</evidence>
<protein>
    <recommendedName>
        <fullName evidence="3">SDR family NAD(P)-dependent oxidoreductase</fullName>
    </recommendedName>
</protein>
<dbReference type="InterPro" id="IPR036291">
    <property type="entry name" value="NAD(P)-bd_dom_sf"/>
</dbReference>
<comment type="caution">
    <text evidence="1">The sequence shown here is derived from an EMBL/GenBank/DDBJ whole genome shotgun (WGS) entry which is preliminary data.</text>
</comment>
<dbReference type="RefSeq" id="WP_408338070.1">
    <property type="nucleotide sequence ID" value="NZ_JAQQCF010000020.1"/>
</dbReference>
<organism evidence="1 2">
    <name type="scientific">Paraburkholderia metrosideri</name>
    <dbReference type="NCBI Taxonomy" id="580937"/>
    <lineage>
        <taxon>Bacteria</taxon>
        <taxon>Pseudomonadati</taxon>
        <taxon>Pseudomonadota</taxon>
        <taxon>Betaproteobacteria</taxon>
        <taxon>Burkholderiales</taxon>
        <taxon>Burkholderiaceae</taxon>
        <taxon>Paraburkholderia</taxon>
    </lineage>
</organism>
<proteinExistence type="predicted"/>
<evidence type="ECO:0000313" key="2">
    <source>
        <dbReference type="Proteomes" id="UP001629432"/>
    </source>
</evidence>
<dbReference type="Gene3D" id="3.40.50.720">
    <property type="entry name" value="NAD(P)-binding Rossmann-like Domain"/>
    <property type="match status" value="1"/>
</dbReference>
<dbReference type="SUPFAM" id="SSF51735">
    <property type="entry name" value="NAD(P)-binding Rossmann-fold domains"/>
    <property type="match status" value="1"/>
</dbReference>
<evidence type="ECO:0000313" key="1">
    <source>
        <dbReference type="EMBL" id="MFM0639374.1"/>
    </source>
</evidence>
<keyword evidence="2" id="KW-1185">Reference proteome</keyword>
<gene>
    <name evidence="1" type="ORF">PQQ63_22045</name>
</gene>